<evidence type="ECO:0000313" key="2">
    <source>
        <dbReference type="EnsemblMetazoa" id="PPA43668.1"/>
    </source>
</evidence>
<reference evidence="3" key="1">
    <citation type="journal article" date="2008" name="Nat. Genet.">
        <title>The Pristionchus pacificus genome provides a unique perspective on nematode lifestyle and parasitism.</title>
        <authorList>
            <person name="Dieterich C."/>
            <person name="Clifton S.W."/>
            <person name="Schuster L.N."/>
            <person name="Chinwalla A."/>
            <person name="Delehaunty K."/>
            <person name="Dinkelacker I."/>
            <person name="Fulton L."/>
            <person name="Fulton R."/>
            <person name="Godfrey J."/>
            <person name="Minx P."/>
            <person name="Mitreva M."/>
            <person name="Roeseler W."/>
            <person name="Tian H."/>
            <person name="Witte H."/>
            <person name="Yang S.P."/>
            <person name="Wilson R.K."/>
            <person name="Sommer R.J."/>
        </authorList>
    </citation>
    <scope>NUCLEOTIDE SEQUENCE [LARGE SCALE GENOMIC DNA]</scope>
    <source>
        <strain evidence="3">PS312</strain>
    </source>
</reference>
<keyword evidence="3" id="KW-1185">Reference proteome</keyword>
<dbReference type="Proteomes" id="UP000005239">
    <property type="component" value="Unassembled WGS sequence"/>
</dbReference>
<dbReference type="AlphaFoldDB" id="A0A2A6C924"/>
<evidence type="ECO:0000313" key="3">
    <source>
        <dbReference type="Proteomes" id="UP000005239"/>
    </source>
</evidence>
<organism evidence="2 3">
    <name type="scientific">Pristionchus pacificus</name>
    <name type="common">Parasitic nematode worm</name>
    <dbReference type="NCBI Taxonomy" id="54126"/>
    <lineage>
        <taxon>Eukaryota</taxon>
        <taxon>Metazoa</taxon>
        <taxon>Ecdysozoa</taxon>
        <taxon>Nematoda</taxon>
        <taxon>Chromadorea</taxon>
        <taxon>Rhabditida</taxon>
        <taxon>Rhabditina</taxon>
        <taxon>Diplogasteromorpha</taxon>
        <taxon>Diplogasteroidea</taxon>
        <taxon>Neodiplogasteridae</taxon>
        <taxon>Pristionchus</taxon>
    </lineage>
</organism>
<sequence length="115" mass="12246">MVHRMAIPRATHSITNEDPMLPSGLRLPPARNVEKSSETKDQRPLTDGAAAVDGEHDDCNGDGDHVEDGDGGERGHTHIPPSVAEHVALLAISRNVGSAAEQSLVHAIRLHPVCK</sequence>
<gene>
    <name evidence="2" type="primary">WBGene00282037</name>
</gene>
<feature type="compositionally biased region" description="Basic and acidic residues" evidence="1">
    <location>
        <begin position="32"/>
        <end position="44"/>
    </location>
</feature>
<name>A0A2A6C924_PRIPA</name>
<proteinExistence type="predicted"/>
<dbReference type="EnsemblMetazoa" id="PPA43668.1">
    <property type="protein sequence ID" value="PPA43668.1"/>
    <property type="gene ID" value="WBGene00282037"/>
</dbReference>
<reference evidence="2" key="2">
    <citation type="submission" date="2022-06" db="UniProtKB">
        <authorList>
            <consortium name="EnsemblMetazoa"/>
        </authorList>
    </citation>
    <scope>IDENTIFICATION</scope>
    <source>
        <strain evidence="2">PS312</strain>
    </source>
</reference>
<feature type="compositionally biased region" description="Basic and acidic residues" evidence="1">
    <location>
        <begin position="53"/>
        <end position="76"/>
    </location>
</feature>
<feature type="region of interest" description="Disordered" evidence="1">
    <location>
        <begin position="1"/>
        <end position="80"/>
    </location>
</feature>
<protein>
    <submittedName>
        <fullName evidence="2">Uncharacterized protein</fullName>
    </submittedName>
</protein>
<accession>A0A8R1V413</accession>
<evidence type="ECO:0000256" key="1">
    <source>
        <dbReference type="SAM" id="MobiDB-lite"/>
    </source>
</evidence>
<accession>A0A2A6C924</accession>